<organism evidence="1 2">
    <name type="scientific">Platysternon megacephalum</name>
    <name type="common">big-headed turtle</name>
    <dbReference type="NCBI Taxonomy" id="55544"/>
    <lineage>
        <taxon>Eukaryota</taxon>
        <taxon>Metazoa</taxon>
        <taxon>Chordata</taxon>
        <taxon>Craniata</taxon>
        <taxon>Vertebrata</taxon>
        <taxon>Euteleostomi</taxon>
        <taxon>Archelosauria</taxon>
        <taxon>Testudinata</taxon>
        <taxon>Testudines</taxon>
        <taxon>Cryptodira</taxon>
        <taxon>Durocryptodira</taxon>
        <taxon>Testudinoidea</taxon>
        <taxon>Platysternidae</taxon>
        <taxon>Platysternon</taxon>
    </lineage>
</organism>
<gene>
    <name evidence="1" type="ORF">DR999_PMT11471</name>
</gene>
<reference evidence="1 2" key="2">
    <citation type="submission" date="2019-04" db="EMBL/GenBank/DDBJ databases">
        <title>The genome sequence of big-headed turtle.</title>
        <authorList>
            <person name="Gong S."/>
        </authorList>
    </citation>
    <scope>NUCLEOTIDE SEQUENCE [LARGE SCALE GENOMIC DNA]</scope>
    <source>
        <strain evidence="1">DO16091913</strain>
        <tissue evidence="1">Muscle</tissue>
    </source>
</reference>
<evidence type="ECO:0000313" key="2">
    <source>
        <dbReference type="Proteomes" id="UP000297703"/>
    </source>
</evidence>
<sequence>MGFLKDWVSFGFQRETLNNWKPLFPGLLYSRERDRLPQSQCVHLCTHSGTLAHSSMCMHTYTKTLMHARVHRHMLTCPSTQSKGSIGLRKPGLSGHHCFPGGQQVLLWNSLSL</sequence>
<comment type="caution">
    <text evidence="1">The sequence shown here is derived from an EMBL/GenBank/DDBJ whole genome shotgun (WGS) entry which is preliminary data.</text>
</comment>
<dbReference type="AlphaFoldDB" id="A0A4D9E6D7"/>
<accession>A0A4D9E6D7</accession>
<reference evidence="1 2" key="1">
    <citation type="submission" date="2019-04" db="EMBL/GenBank/DDBJ databases">
        <title>Draft genome of the big-headed turtle Platysternon megacephalum.</title>
        <authorList>
            <person name="Gong S."/>
        </authorList>
    </citation>
    <scope>NUCLEOTIDE SEQUENCE [LARGE SCALE GENOMIC DNA]</scope>
    <source>
        <strain evidence="1">DO16091913</strain>
        <tissue evidence="1">Muscle</tissue>
    </source>
</reference>
<name>A0A4D9E6D7_9SAUR</name>
<evidence type="ECO:0000313" key="1">
    <source>
        <dbReference type="EMBL" id="TFK05839.1"/>
    </source>
</evidence>
<protein>
    <submittedName>
        <fullName evidence="1">Lipoma-preferred partner-like protein</fullName>
    </submittedName>
</protein>
<dbReference type="Proteomes" id="UP000297703">
    <property type="component" value="Unassembled WGS sequence"/>
</dbReference>
<keyword evidence="2" id="KW-1185">Reference proteome</keyword>
<dbReference type="EMBL" id="QXTE01000107">
    <property type="protein sequence ID" value="TFK05839.1"/>
    <property type="molecule type" value="Genomic_DNA"/>
</dbReference>
<proteinExistence type="predicted"/>